<proteinExistence type="predicted"/>
<dbReference type="PANTHER" id="PTHR37984">
    <property type="entry name" value="PROTEIN CBG26694"/>
    <property type="match status" value="1"/>
</dbReference>
<organism evidence="2 3">
    <name type="scientific">Mytilus coruscus</name>
    <name type="common">Sea mussel</name>
    <dbReference type="NCBI Taxonomy" id="42192"/>
    <lineage>
        <taxon>Eukaryota</taxon>
        <taxon>Metazoa</taxon>
        <taxon>Spiralia</taxon>
        <taxon>Lophotrochozoa</taxon>
        <taxon>Mollusca</taxon>
        <taxon>Bivalvia</taxon>
        <taxon>Autobranchia</taxon>
        <taxon>Pteriomorphia</taxon>
        <taxon>Mytilida</taxon>
        <taxon>Mytiloidea</taxon>
        <taxon>Mytilidae</taxon>
        <taxon>Mytilinae</taxon>
        <taxon>Mytilus</taxon>
    </lineage>
</organism>
<dbReference type="SUPFAM" id="SSF56672">
    <property type="entry name" value="DNA/RNA polymerases"/>
    <property type="match status" value="1"/>
</dbReference>
<dbReference type="Proteomes" id="UP000507470">
    <property type="component" value="Unassembled WGS sequence"/>
</dbReference>
<feature type="domain" description="Integrase zinc-binding" evidence="1">
    <location>
        <begin position="264"/>
        <end position="304"/>
    </location>
</feature>
<dbReference type="OrthoDB" id="112267at2759"/>
<evidence type="ECO:0000313" key="3">
    <source>
        <dbReference type="Proteomes" id="UP000507470"/>
    </source>
</evidence>
<evidence type="ECO:0000313" key="2">
    <source>
        <dbReference type="EMBL" id="CAC5386797.1"/>
    </source>
</evidence>
<protein>
    <recommendedName>
        <fullName evidence="1">Integrase zinc-binding domain-containing protein</fullName>
    </recommendedName>
</protein>
<dbReference type="InterPro" id="IPR041588">
    <property type="entry name" value="Integrase_H2C2"/>
</dbReference>
<evidence type="ECO:0000259" key="1">
    <source>
        <dbReference type="Pfam" id="PF17921"/>
    </source>
</evidence>
<dbReference type="FunFam" id="1.10.340.70:FF:000001">
    <property type="entry name" value="Retrovirus-related Pol polyprotein from transposon gypsy-like Protein"/>
    <property type="match status" value="1"/>
</dbReference>
<dbReference type="AlphaFoldDB" id="A0A6J8BWP6"/>
<keyword evidence="3" id="KW-1185">Reference proteome</keyword>
<sequence length="305" mass="35672">MRGNEESLPELPQSIKKLNRQFYQSVPSSITSVLALEHFIDALLDADLKLKLRESNIKSIHESETLVVRLETLKLAERHTGAWLDRQIQFILIRPRRIPLARIKDDEAEIQKIVKQDIIEPSTSPWNSNIVLVKKSDNSWRFCIDFRSVNFLVLRPSYPLPRIDDTIDSFLNNGQTEKDNPFEGIDFENVSESQLSDMSDDVISIIIQWKIDEVKPTWADVSHISLEVKFYWSRLNSLILANGILYRKWESYNGKHYDLHLVLPANFKRSRLNEVHNTVTGGHLGVRKTLSKIRQRYFWYTMRHC</sequence>
<dbReference type="EMBL" id="CACVKT020003901">
    <property type="protein sequence ID" value="CAC5386797.1"/>
    <property type="molecule type" value="Genomic_DNA"/>
</dbReference>
<dbReference type="PANTHER" id="PTHR37984:SF5">
    <property type="entry name" value="PROTEIN NYNRIN-LIKE"/>
    <property type="match status" value="1"/>
</dbReference>
<dbReference type="Pfam" id="PF17921">
    <property type="entry name" value="Integrase_H2C2"/>
    <property type="match status" value="1"/>
</dbReference>
<accession>A0A6J8BWP6</accession>
<dbReference type="Gene3D" id="1.10.340.70">
    <property type="match status" value="1"/>
</dbReference>
<dbReference type="Gene3D" id="3.10.10.10">
    <property type="entry name" value="HIV Type 1 Reverse Transcriptase, subunit A, domain 1"/>
    <property type="match status" value="1"/>
</dbReference>
<gene>
    <name evidence="2" type="ORF">MCOR_22196</name>
</gene>
<reference evidence="2 3" key="1">
    <citation type="submission" date="2020-06" db="EMBL/GenBank/DDBJ databases">
        <authorList>
            <person name="Li R."/>
            <person name="Bekaert M."/>
        </authorList>
    </citation>
    <scope>NUCLEOTIDE SEQUENCE [LARGE SCALE GENOMIC DNA]</scope>
    <source>
        <strain evidence="3">wild</strain>
    </source>
</reference>
<dbReference type="InterPro" id="IPR050951">
    <property type="entry name" value="Retrovirus_Pol_polyprotein"/>
</dbReference>
<name>A0A6J8BWP6_MYTCO</name>
<dbReference type="InterPro" id="IPR043502">
    <property type="entry name" value="DNA/RNA_pol_sf"/>
</dbReference>